<feature type="compositionally biased region" description="Basic and acidic residues" evidence="7">
    <location>
        <begin position="614"/>
        <end position="632"/>
    </location>
</feature>
<feature type="compositionally biased region" description="Basic residues" evidence="7">
    <location>
        <begin position="633"/>
        <end position="648"/>
    </location>
</feature>
<feature type="compositionally biased region" description="Basic and acidic residues" evidence="7">
    <location>
        <begin position="1238"/>
        <end position="1247"/>
    </location>
</feature>
<feature type="domain" description="C2H2-type" evidence="8">
    <location>
        <begin position="765"/>
        <end position="792"/>
    </location>
</feature>
<evidence type="ECO:0000256" key="4">
    <source>
        <dbReference type="ARBA" id="ARBA00022833"/>
    </source>
</evidence>
<feature type="domain" description="C2H2-type" evidence="8">
    <location>
        <begin position="1447"/>
        <end position="1474"/>
    </location>
</feature>
<feature type="compositionally biased region" description="Basic and acidic residues" evidence="7">
    <location>
        <begin position="473"/>
        <end position="489"/>
    </location>
</feature>
<dbReference type="SMART" id="SM00355">
    <property type="entry name" value="ZnF_C2H2"/>
    <property type="match status" value="12"/>
</dbReference>
<keyword evidence="1" id="KW-0479">Metal-binding</keyword>
<feature type="domain" description="C2H2-type" evidence="8">
    <location>
        <begin position="821"/>
        <end position="848"/>
    </location>
</feature>
<dbReference type="EMBL" id="CP111018">
    <property type="protein sequence ID" value="WAR11271.1"/>
    <property type="molecule type" value="Genomic_DNA"/>
</dbReference>
<evidence type="ECO:0000256" key="1">
    <source>
        <dbReference type="ARBA" id="ARBA00022723"/>
    </source>
</evidence>
<feature type="compositionally biased region" description="Basic residues" evidence="7">
    <location>
        <begin position="1519"/>
        <end position="1535"/>
    </location>
</feature>
<dbReference type="PROSITE" id="PS50157">
    <property type="entry name" value="ZINC_FINGER_C2H2_2"/>
    <property type="match status" value="12"/>
</dbReference>
<dbReference type="PANTHER" id="PTHR14196:SF12">
    <property type="entry name" value="ZINC FINGER PROTEIN 208-LIKE"/>
    <property type="match status" value="1"/>
</dbReference>
<dbReference type="PANTHER" id="PTHR14196">
    <property type="entry name" value="ODD-SKIPPED - RELATED"/>
    <property type="match status" value="1"/>
</dbReference>
<feature type="compositionally biased region" description="Acidic residues" evidence="7">
    <location>
        <begin position="655"/>
        <end position="668"/>
    </location>
</feature>
<accession>A0ABY7ERB6</accession>
<protein>
    <submittedName>
        <fullName evidence="9">ZG57-like protein</fullName>
    </submittedName>
</protein>
<feature type="coiled-coil region" evidence="6">
    <location>
        <begin position="1585"/>
        <end position="1624"/>
    </location>
</feature>
<dbReference type="Gene3D" id="3.30.160.60">
    <property type="entry name" value="Classic Zinc Finger"/>
    <property type="match status" value="12"/>
</dbReference>
<dbReference type="SUPFAM" id="SSF57667">
    <property type="entry name" value="beta-beta-alpha zinc fingers"/>
    <property type="match status" value="8"/>
</dbReference>
<keyword evidence="2" id="KW-0677">Repeat</keyword>
<feature type="domain" description="C2H2-type" evidence="8">
    <location>
        <begin position="1474"/>
        <end position="1497"/>
    </location>
</feature>
<proteinExistence type="predicted"/>
<feature type="compositionally biased region" description="Basic and acidic residues" evidence="7">
    <location>
        <begin position="1281"/>
        <end position="1295"/>
    </location>
</feature>
<feature type="compositionally biased region" description="Basic residues" evidence="7">
    <location>
        <begin position="535"/>
        <end position="570"/>
    </location>
</feature>
<feature type="domain" description="C2H2-type" evidence="8">
    <location>
        <begin position="877"/>
        <end position="904"/>
    </location>
</feature>
<evidence type="ECO:0000259" key="8">
    <source>
        <dbReference type="PROSITE" id="PS50157"/>
    </source>
</evidence>
<feature type="compositionally biased region" description="Basic residues" evidence="7">
    <location>
        <begin position="1216"/>
        <end position="1237"/>
    </location>
</feature>
<evidence type="ECO:0000256" key="5">
    <source>
        <dbReference type="PROSITE-ProRule" id="PRU00042"/>
    </source>
</evidence>
<gene>
    <name evidence="9" type="ORF">MAR_036347</name>
</gene>
<feature type="domain" description="C2H2-type" evidence="8">
    <location>
        <begin position="1503"/>
        <end position="1530"/>
    </location>
</feature>
<evidence type="ECO:0000256" key="6">
    <source>
        <dbReference type="SAM" id="Coils"/>
    </source>
</evidence>
<dbReference type="InterPro" id="IPR013087">
    <property type="entry name" value="Znf_C2H2_type"/>
</dbReference>
<feature type="domain" description="C2H2-type" evidence="8">
    <location>
        <begin position="1378"/>
        <end position="1418"/>
    </location>
</feature>
<feature type="domain" description="C2H2-type" evidence="8">
    <location>
        <begin position="793"/>
        <end position="820"/>
    </location>
</feature>
<feature type="compositionally biased region" description="Acidic residues" evidence="7">
    <location>
        <begin position="1262"/>
        <end position="1280"/>
    </location>
</feature>
<feature type="domain" description="C2H2-type" evidence="8">
    <location>
        <begin position="904"/>
        <end position="931"/>
    </location>
</feature>
<keyword evidence="10" id="KW-1185">Reference proteome</keyword>
<feature type="region of interest" description="Disordered" evidence="7">
    <location>
        <begin position="1"/>
        <end position="20"/>
    </location>
</feature>
<feature type="region of interest" description="Disordered" evidence="7">
    <location>
        <begin position="533"/>
        <end position="668"/>
    </location>
</feature>
<organism evidence="9 10">
    <name type="scientific">Mya arenaria</name>
    <name type="common">Soft-shell clam</name>
    <dbReference type="NCBI Taxonomy" id="6604"/>
    <lineage>
        <taxon>Eukaryota</taxon>
        <taxon>Metazoa</taxon>
        <taxon>Spiralia</taxon>
        <taxon>Lophotrochozoa</taxon>
        <taxon>Mollusca</taxon>
        <taxon>Bivalvia</taxon>
        <taxon>Autobranchia</taxon>
        <taxon>Heteroconchia</taxon>
        <taxon>Euheterodonta</taxon>
        <taxon>Imparidentia</taxon>
        <taxon>Neoheterodontei</taxon>
        <taxon>Myida</taxon>
        <taxon>Myoidea</taxon>
        <taxon>Myidae</taxon>
        <taxon>Mya</taxon>
    </lineage>
</organism>
<sequence length="1687" mass="191670">MADNEVQVPELKSGASGENGFNAENVKTTNYVVDSANNGSAYPVYTSCNEVYAASVSENYTTNVPYHQLNSITATNSSNNPLELSSAENMVNFTIPPSLISTSGQLSMFNSSGTGLLHTLEERNHVSQATIDGVDMPAYCLPSSFNFMPTSVAAVSSSSHPYVFSGLSQNSLYVSSGLNFESSPSTGIYAKYSEPINSEDNIQSHQLNPSDLECNQQSMETYSLNTLTNAQSEILALTSQGEHSVPADEQFGTATLSDNAFRNKSPSIESNPDGTSSSGTMSNFTYIMDSKQLNMDEMNTPENYSGYVVDSISDSVNSSYIGNETLETKYDTEIKKERAINVPVDGPSLRTCKTNGNTNDGQSFEANDLLKNVIEQTIGGDQIDIEGKGCVNDTKHVQENNKLGSMKLEREFSNEIIDGFQETTVDKLKTVNEFSNKNVKGFQEHLSDRIDTVKQTNESPKENGEGFPGNFSDRIDRVKQTHKSSKENLDGLQDTLESDSKEKKGEEIVKMIKETIKKGTDDIEIEEVISEKNDRKRRRKNALPRKNIQGKKTLKSTKFSGVKKRGRPRKIKTEMAAMTKTNKKKIVNKDSDNVKIGKGRKRKIAIIEDEGHDDTEGVPKSKDMEEASEQGKKLKPKKKMSKPLKRKPVKQEQDYSSESDEGSDMDDIDFMLAPVNRKKMSEMTKAEMKEIGLDQINELKYRKRARRRIFPKDYPHDSADDVEMMNVKEEIGEIQEDGSFKRPRAKNFVCNICEKKYSRASERPFQCEMCGAAFRAAKTLEQHMKVHSGVKPFHCNVCGNRFAQVGNLQRHMRTHTSERPFLCTYCGFAFKEKNHLQGHIRIHTGEKPYKCTECDQSFAVLSTLNSHVRTHSGLRPHSCKYCGKKFARRNSLMEHVGLHEGQHHPCQDCGKIFHHERALKAHLKIHTEGRPWECPQCNKRFSRRRNMIRHTSVHNGDSMDLSAQINSYLYDGRQIISSESQQHQLSQFRPDQILYRPQIPGQGVELQQPGFLGHKVKEGSEIQQPRYGYGSEIWGVFDNSVVDGRGFMSEIKDYSKACDSNGLESEPTYKSDTEFKPEQLYKQDASYKQDADYKQDTAYSQDTAYKQELTYKNDDVYNDDSTYKSVDSCEETLRHKEDLACTSDISKHSGDENFDKTLNIPKIDCSMKANENELNSEAKIQESDVTYTDDIQTEEIKFNIKKVDSGKATVKDAAAKKKVGKRKKQGKDKSKSKKKKDAAKEVKKEPEYDGCSSGNETVLMDYDYETEEDYDENDESSESDEQSKSSSKESHLEDVRKKVNKNIADKLVVKAIAMQQLVDLKTRKRAKKRVFKIKQEYKNENLVIKYESKDSDIRDPNEEDVEKSGTKTVIKRPRARNFVCEICNKRYSKSARLVEHIRIHTEKNHLQGHMRIHTGEKPFKCTECDKQFAVLSTLNSHLKTHTGDKPFACEFCDKKFARRRGLTEHLRVHTGNKLVCSTCNTTFTHKSSYNTHIKTHAEGGRPFTCDICGKTFARDRHLQKHKDTHNSNGRHRSSTKKSNNLPVFQPPLVPMAIHPELQNSNLSQEMPHHNLSTPELHQIDLQLDLQNQNELRNRELQNVAELRQRDLQREIQTVELRYREMQNVDMTRSRDLQETDKSCSMNRTDLPLPPSQQFGDPSIMPMMHPHHFVTNLPPHMGDTPAWFRPFH</sequence>
<feature type="region of interest" description="Disordered" evidence="7">
    <location>
        <begin position="1630"/>
        <end position="1650"/>
    </location>
</feature>
<keyword evidence="4" id="KW-0862">Zinc</keyword>
<dbReference type="Pfam" id="PF00096">
    <property type="entry name" value="zf-C2H2"/>
    <property type="match status" value="12"/>
</dbReference>
<feature type="region of interest" description="Disordered" evidence="7">
    <location>
        <begin position="1519"/>
        <end position="1545"/>
    </location>
</feature>
<evidence type="ECO:0000313" key="10">
    <source>
        <dbReference type="Proteomes" id="UP001164746"/>
    </source>
</evidence>
<keyword evidence="3 5" id="KW-0863">Zinc-finger</keyword>
<name>A0ABY7ERB6_MYAAR</name>
<evidence type="ECO:0000256" key="7">
    <source>
        <dbReference type="SAM" id="MobiDB-lite"/>
    </source>
</evidence>
<dbReference type="Proteomes" id="UP001164746">
    <property type="component" value="Chromosome 7"/>
</dbReference>
<evidence type="ECO:0000256" key="3">
    <source>
        <dbReference type="ARBA" id="ARBA00022771"/>
    </source>
</evidence>
<keyword evidence="6" id="KW-0175">Coiled coil</keyword>
<feature type="region of interest" description="Disordered" evidence="7">
    <location>
        <begin position="257"/>
        <end position="281"/>
    </location>
</feature>
<dbReference type="InterPro" id="IPR036236">
    <property type="entry name" value="Znf_C2H2_sf"/>
</dbReference>
<feature type="region of interest" description="Disordered" evidence="7">
    <location>
        <begin position="1209"/>
        <end position="1295"/>
    </location>
</feature>
<feature type="domain" description="C2H2-type" evidence="8">
    <location>
        <begin position="849"/>
        <end position="876"/>
    </location>
</feature>
<evidence type="ECO:0000313" key="9">
    <source>
        <dbReference type="EMBL" id="WAR11271.1"/>
    </source>
</evidence>
<feature type="domain" description="C2H2-type" evidence="8">
    <location>
        <begin position="932"/>
        <end position="959"/>
    </location>
</feature>
<feature type="region of interest" description="Disordered" evidence="7">
    <location>
        <begin position="451"/>
        <end position="501"/>
    </location>
</feature>
<dbReference type="PROSITE" id="PS00028">
    <property type="entry name" value="ZINC_FINGER_C2H2_1"/>
    <property type="match status" value="11"/>
</dbReference>
<dbReference type="InterPro" id="IPR050717">
    <property type="entry name" value="C2H2-ZF_Transcription_Reg"/>
</dbReference>
<reference evidence="9" key="1">
    <citation type="submission" date="2022-11" db="EMBL/GenBank/DDBJ databases">
        <title>Centuries of genome instability and evolution in soft-shell clam transmissible cancer (bioRxiv).</title>
        <authorList>
            <person name="Hart S.F.M."/>
            <person name="Yonemitsu M.A."/>
            <person name="Giersch R.M."/>
            <person name="Beal B.F."/>
            <person name="Arriagada G."/>
            <person name="Davis B.W."/>
            <person name="Ostrander E.A."/>
            <person name="Goff S.P."/>
            <person name="Metzger M.J."/>
        </authorList>
    </citation>
    <scope>NUCLEOTIDE SEQUENCE</scope>
    <source>
        <strain evidence="9">MELC-2E11</strain>
        <tissue evidence="9">Siphon/mantle</tissue>
    </source>
</reference>
<evidence type="ECO:0000256" key="2">
    <source>
        <dbReference type="ARBA" id="ARBA00022737"/>
    </source>
</evidence>
<feature type="domain" description="C2H2-type" evidence="8">
    <location>
        <begin position="1419"/>
        <end position="1446"/>
    </location>
</feature>